<feature type="region of interest" description="Disordered" evidence="1">
    <location>
        <begin position="202"/>
        <end position="250"/>
    </location>
</feature>
<accession>A0A1M5Y5Z8</accession>
<dbReference type="OrthoDB" id="2491930at2"/>
<name>A0A1M5Y5Z8_9FIRM</name>
<keyword evidence="2" id="KW-0121">Carboxypeptidase</keyword>
<dbReference type="RefSeq" id="WP_073078860.1">
    <property type="nucleotide sequence ID" value="NZ_FQXV01000007.1"/>
</dbReference>
<dbReference type="GO" id="GO:0030246">
    <property type="term" value="F:carbohydrate binding"/>
    <property type="evidence" value="ECO:0007669"/>
    <property type="project" value="InterPro"/>
</dbReference>
<evidence type="ECO:0000313" key="3">
    <source>
        <dbReference type="Proteomes" id="UP000183995"/>
    </source>
</evidence>
<dbReference type="Proteomes" id="UP000183995">
    <property type="component" value="Unassembled WGS sequence"/>
</dbReference>
<keyword evidence="2" id="KW-0378">Hydrolase</keyword>
<evidence type="ECO:0000313" key="2">
    <source>
        <dbReference type="EMBL" id="SHI06913.1"/>
    </source>
</evidence>
<gene>
    <name evidence="2" type="ORF">SAMN02745823_02218</name>
</gene>
<dbReference type="AlphaFoldDB" id="A0A1M5Y5Z8"/>
<keyword evidence="2" id="KW-0645">Protease</keyword>
<feature type="compositionally biased region" description="Low complexity" evidence="1">
    <location>
        <begin position="209"/>
        <end position="224"/>
    </location>
</feature>
<dbReference type="InterPro" id="IPR013784">
    <property type="entry name" value="Carb-bd-like_fold"/>
</dbReference>
<dbReference type="EMBL" id="FQXV01000007">
    <property type="protein sequence ID" value="SHI06913.1"/>
    <property type="molecule type" value="Genomic_DNA"/>
</dbReference>
<dbReference type="SUPFAM" id="SSF49452">
    <property type="entry name" value="Starch-binding domain-like"/>
    <property type="match status" value="1"/>
</dbReference>
<proteinExistence type="predicted"/>
<organism evidence="2 3">
    <name type="scientific">Sporobacter termitidis DSM 10068</name>
    <dbReference type="NCBI Taxonomy" id="1123282"/>
    <lineage>
        <taxon>Bacteria</taxon>
        <taxon>Bacillati</taxon>
        <taxon>Bacillota</taxon>
        <taxon>Clostridia</taxon>
        <taxon>Eubacteriales</taxon>
        <taxon>Oscillospiraceae</taxon>
        <taxon>Sporobacter</taxon>
    </lineage>
</organism>
<keyword evidence="3" id="KW-1185">Reference proteome</keyword>
<feature type="compositionally biased region" description="Pro residues" evidence="1">
    <location>
        <begin position="225"/>
        <end position="237"/>
    </location>
</feature>
<dbReference type="GO" id="GO:0004180">
    <property type="term" value="F:carboxypeptidase activity"/>
    <property type="evidence" value="ECO:0007669"/>
    <property type="project" value="UniProtKB-KW"/>
</dbReference>
<protein>
    <submittedName>
        <fullName evidence="2">Carboxypeptidase regulatory-like domain-containing protein</fullName>
    </submittedName>
</protein>
<evidence type="ECO:0000256" key="1">
    <source>
        <dbReference type="SAM" id="MobiDB-lite"/>
    </source>
</evidence>
<reference evidence="2 3" key="1">
    <citation type="submission" date="2016-11" db="EMBL/GenBank/DDBJ databases">
        <authorList>
            <person name="Jaros S."/>
            <person name="Januszkiewicz K."/>
            <person name="Wedrychowicz H."/>
        </authorList>
    </citation>
    <scope>NUCLEOTIDE SEQUENCE [LARGE SCALE GENOMIC DNA]</scope>
    <source>
        <strain evidence="2 3">DSM 10068</strain>
    </source>
</reference>
<sequence length="391" mass="41267">MSQTEKSRNRRRNAFLWLLVTVLVLQAAAPVYGVVRDAGLGETIFTLDSSLSVVRRTNDTPGLLERIHDFLFQRKSATAVSYTIDLAGQVIYANGAPFAEGAIMLESTPRYATTDQSGYFAFTDVAEGRHTLSVLDGNGGVLAQAAFTIDYADNIKNVTRVRLSDGTLVFHVSVDIAVLELTVILSQGEDGAVRGIEDIVLGPSPEADASSGTTASPEPSGPSTAPSPSPAAPPPPSSGGGGGDTPPALDVYDAKTAFSAGAAAKIDIFGARKRLAPGMKGSYRFTVDNAANAFPVRCLVDFIADDTLPEGHKLPLRFRLRANGKYVAGGDNTWLSPGALGRVETLRGGSAVTYTLEWYWPESSGDNALAAYGGIPGYSYTLTIRVSAEKQ</sequence>
<dbReference type="STRING" id="1123282.SAMN02745823_02218"/>